<protein>
    <submittedName>
        <fullName evidence="1">Uncharacterized protein</fullName>
    </submittedName>
</protein>
<proteinExistence type="predicted"/>
<comment type="caution">
    <text evidence="1">The sequence shown here is derived from an EMBL/GenBank/DDBJ whole genome shotgun (WGS) entry which is preliminary data.</text>
</comment>
<evidence type="ECO:0000313" key="1">
    <source>
        <dbReference type="EMBL" id="MXO96839.1"/>
    </source>
</evidence>
<dbReference type="RefSeq" id="WP_160595877.1">
    <property type="nucleotide sequence ID" value="NZ_WTYI01000001.1"/>
</dbReference>
<evidence type="ECO:0000313" key="2">
    <source>
        <dbReference type="Proteomes" id="UP000432727"/>
    </source>
</evidence>
<dbReference type="OrthoDB" id="7506955at2"/>
<dbReference type="AlphaFoldDB" id="A0A6I4TNJ1"/>
<organism evidence="1 2">
    <name type="scientific">Qipengyuania aquimaris</name>
    <dbReference type="NCBI Taxonomy" id="255984"/>
    <lineage>
        <taxon>Bacteria</taxon>
        <taxon>Pseudomonadati</taxon>
        <taxon>Pseudomonadota</taxon>
        <taxon>Alphaproteobacteria</taxon>
        <taxon>Sphingomonadales</taxon>
        <taxon>Erythrobacteraceae</taxon>
        <taxon>Qipengyuania</taxon>
    </lineage>
</organism>
<name>A0A6I4TNJ1_9SPHN</name>
<sequence>MNALRHEFDLSNATILPPRDRRAPNSRDQANLAAQWNAVHEAAAAIGVLAQLGRPEENEAVTGLPARAAANGGYEYEMVLRGVDDLAAVMQPGLRALLSLSASGQDTTSAALTLWREFHASRDAIIALAPEN</sequence>
<reference evidence="1 2" key="1">
    <citation type="submission" date="2019-12" db="EMBL/GenBank/DDBJ databases">
        <title>Genomic-based taxomic classification of the family Erythrobacteraceae.</title>
        <authorList>
            <person name="Xu L."/>
        </authorList>
    </citation>
    <scope>NUCLEOTIDE SEQUENCE [LARGE SCALE GENOMIC DNA]</scope>
    <source>
        <strain evidence="1 2">JCM 12189</strain>
    </source>
</reference>
<gene>
    <name evidence="1" type="ORF">GRI34_10480</name>
</gene>
<keyword evidence="2" id="KW-1185">Reference proteome</keyword>
<dbReference type="EMBL" id="WTYI01000001">
    <property type="protein sequence ID" value="MXO96839.1"/>
    <property type="molecule type" value="Genomic_DNA"/>
</dbReference>
<accession>A0A6I4TNJ1</accession>
<dbReference type="Proteomes" id="UP000432727">
    <property type="component" value="Unassembled WGS sequence"/>
</dbReference>